<evidence type="ECO:0008006" key="5">
    <source>
        <dbReference type="Google" id="ProtNLM"/>
    </source>
</evidence>
<proteinExistence type="predicted"/>
<keyword evidence="2" id="KW-0812">Transmembrane</keyword>
<sequence length="164" mass="16910">MASSRRWTRRTRVRAGRRRPGSTSTRTAREDEADEKKDEAEEEKHGCRSAAKPGAMIGGALRLIMRTLVATAVAAVGLLATSALMVVLNTVLYGQAVHVGLSVALTSLKPLVGGAPLLLLVPPCGAALGGAKLGGDNVWERTVAAALIGGALVAMMAGPMPGPY</sequence>
<evidence type="ECO:0000313" key="4">
    <source>
        <dbReference type="Proteomes" id="UP001189429"/>
    </source>
</evidence>
<reference evidence="3" key="1">
    <citation type="submission" date="2023-10" db="EMBL/GenBank/DDBJ databases">
        <authorList>
            <person name="Chen Y."/>
            <person name="Shah S."/>
            <person name="Dougan E. K."/>
            <person name="Thang M."/>
            <person name="Chan C."/>
        </authorList>
    </citation>
    <scope>NUCLEOTIDE SEQUENCE [LARGE SCALE GENOMIC DNA]</scope>
</reference>
<feature type="transmembrane region" description="Helical" evidence="2">
    <location>
        <begin position="143"/>
        <end position="162"/>
    </location>
</feature>
<keyword evidence="4" id="KW-1185">Reference proteome</keyword>
<keyword evidence="2" id="KW-0472">Membrane</keyword>
<comment type="caution">
    <text evidence="3">The sequence shown here is derived from an EMBL/GenBank/DDBJ whole genome shotgun (WGS) entry which is preliminary data.</text>
</comment>
<dbReference type="EMBL" id="CAUYUJ010002803">
    <property type="protein sequence ID" value="CAK0802451.1"/>
    <property type="molecule type" value="Genomic_DNA"/>
</dbReference>
<dbReference type="Proteomes" id="UP001189429">
    <property type="component" value="Unassembled WGS sequence"/>
</dbReference>
<feature type="region of interest" description="Disordered" evidence="1">
    <location>
        <begin position="1"/>
        <end position="49"/>
    </location>
</feature>
<protein>
    <recommendedName>
        <fullName evidence="5">Amino acid transporter</fullName>
    </recommendedName>
</protein>
<organism evidence="3 4">
    <name type="scientific">Prorocentrum cordatum</name>
    <dbReference type="NCBI Taxonomy" id="2364126"/>
    <lineage>
        <taxon>Eukaryota</taxon>
        <taxon>Sar</taxon>
        <taxon>Alveolata</taxon>
        <taxon>Dinophyceae</taxon>
        <taxon>Prorocentrales</taxon>
        <taxon>Prorocentraceae</taxon>
        <taxon>Prorocentrum</taxon>
    </lineage>
</organism>
<feature type="transmembrane region" description="Helical" evidence="2">
    <location>
        <begin position="68"/>
        <end position="91"/>
    </location>
</feature>
<feature type="compositionally biased region" description="Basic residues" evidence="1">
    <location>
        <begin position="1"/>
        <end position="20"/>
    </location>
</feature>
<keyword evidence="2" id="KW-1133">Transmembrane helix</keyword>
<evidence type="ECO:0000256" key="1">
    <source>
        <dbReference type="SAM" id="MobiDB-lite"/>
    </source>
</evidence>
<evidence type="ECO:0000313" key="3">
    <source>
        <dbReference type="EMBL" id="CAK0802451.1"/>
    </source>
</evidence>
<evidence type="ECO:0000256" key="2">
    <source>
        <dbReference type="SAM" id="Phobius"/>
    </source>
</evidence>
<accession>A0ABN9QCU3</accession>
<feature type="non-terminal residue" evidence="3">
    <location>
        <position position="164"/>
    </location>
</feature>
<name>A0ABN9QCU3_9DINO</name>
<gene>
    <name evidence="3" type="ORF">PCOR1329_LOCUS9972</name>
</gene>
<feature type="compositionally biased region" description="Basic and acidic residues" evidence="1">
    <location>
        <begin position="27"/>
        <end position="46"/>
    </location>
</feature>
<feature type="transmembrane region" description="Helical" evidence="2">
    <location>
        <begin position="111"/>
        <end position="131"/>
    </location>
</feature>